<feature type="binding site" evidence="7">
    <location>
        <position position="356"/>
    </location>
    <ligand>
        <name>Zn(2+)</name>
        <dbReference type="ChEBI" id="CHEBI:29105"/>
        <note>catalytic</note>
    </ligand>
</feature>
<keyword evidence="9" id="KW-0472">Membrane</keyword>
<keyword evidence="4 7" id="KW-0862">Zinc</keyword>
<gene>
    <name evidence="12" type="ORF">NBG4_810003</name>
</gene>
<evidence type="ECO:0000259" key="11">
    <source>
        <dbReference type="Pfam" id="PF16491"/>
    </source>
</evidence>
<dbReference type="GO" id="GO:0046872">
    <property type="term" value="F:metal ion binding"/>
    <property type="evidence" value="ECO:0007669"/>
    <property type="project" value="UniProtKB-KW"/>
</dbReference>
<dbReference type="AlphaFoldDB" id="A0A2U3QKV3"/>
<dbReference type="InterPro" id="IPR001915">
    <property type="entry name" value="Peptidase_M48"/>
</dbReference>
<dbReference type="InterPro" id="IPR027057">
    <property type="entry name" value="CAXX_Prtase_1"/>
</dbReference>
<evidence type="ECO:0000313" key="12">
    <source>
        <dbReference type="EMBL" id="SPQ01960.1"/>
    </source>
</evidence>
<dbReference type="EMBL" id="OUUY01000132">
    <property type="protein sequence ID" value="SPQ01960.1"/>
    <property type="molecule type" value="Genomic_DNA"/>
</dbReference>
<feature type="transmembrane region" description="Helical" evidence="9">
    <location>
        <begin position="100"/>
        <end position="127"/>
    </location>
</feature>
<feature type="transmembrane region" description="Helical" evidence="9">
    <location>
        <begin position="175"/>
        <end position="199"/>
    </location>
</feature>
<feature type="transmembrane region" description="Helical" evidence="9">
    <location>
        <begin position="330"/>
        <end position="351"/>
    </location>
</feature>
<keyword evidence="3 8" id="KW-0378">Hydrolase</keyword>
<protein>
    <submittedName>
        <fullName evidence="12">Endopeptidase</fullName>
    </submittedName>
</protein>
<dbReference type="Pfam" id="PF16491">
    <property type="entry name" value="Peptidase_M48_N"/>
    <property type="match status" value="1"/>
</dbReference>
<comment type="cofactor">
    <cofactor evidence="7 8">
        <name>Zn(2+)</name>
        <dbReference type="ChEBI" id="CHEBI:29105"/>
    </cofactor>
    <text evidence="7 8">Binds 1 zinc ion per subunit.</text>
</comment>
<dbReference type="Proteomes" id="UP000245125">
    <property type="component" value="Unassembled WGS sequence"/>
</dbReference>
<feature type="transmembrane region" description="Helical" evidence="9">
    <location>
        <begin position="147"/>
        <end position="169"/>
    </location>
</feature>
<dbReference type="Pfam" id="PF01435">
    <property type="entry name" value="Peptidase_M48"/>
    <property type="match status" value="1"/>
</dbReference>
<name>A0A2U3QKV3_9BACT</name>
<comment type="similarity">
    <text evidence="8">Belongs to the peptidase M48 family.</text>
</comment>
<keyword evidence="2 7" id="KW-0479">Metal-binding</keyword>
<dbReference type="GO" id="GO:0004222">
    <property type="term" value="F:metalloendopeptidase activity"/>
    <property type="evidence" value="ECO:0007669"/>
    <property type="project" value="InterPro"/>
</dbReference>
<evidence type="ECO:0000256" key="3">
    <source>
        <dbReference type="ARBA" id="ARBA00022801"/>
    </source>
</evidence>
<evidence type="ECO:0000256" key="8">
    <source>
        <dbReference type="RuleBase" id="RU003983"/>
    </source>
</evidence>
<evidence type="ECO:0000256" key="2">
    <source>
        <dbReference type="ARBA" id="ARBA00022723"/>
    </source>
</evidence>
<evidence type="ECO:0000256" key="6">
    <source>
        <dbReference type="PIRSR" id="PIRSR627057-1"/>
    </source>
</evidence>
<feature type="domain" description="Peptidase M48" evidence="10">
    <location>
        <begin position="210"/>
        <end position="414"/>
    </location>
</feature>
<evidence type="ECO:0000256" key="1">
    <source>
        <dbReference type="ARBA" id="ARBA00022670"/>
    </source>
</evidence>
<keyword evidence="5 8" id="KW-0482">Metalloprotease</keyword>
<keyword evidence="1 8" id="KW-0645">Protease</keyword>
<keyword evidence="13" id="KW-1185">Reference proteome</keyword>
<evidence type="ECO:0000256" key="5">
    <source>
        <dbReference type="ARBA" id="ARBA00023049"/>
    </source>
</evidence>
<reference evidence="13" key="1">
    <citation type="submission" date="2018-03" db="EMBL/GenBank/DDBJ databases">
        <authorList>
            <person name="Zecchin S."/>
        </authorList>
    </citation>
    <scope>NUCLEOTIDE SEQUENCE [LARGE SCALE GENOMIC DNA]</scope>
</reference>
<accession>A0A2U3QKV3</accession>
<feature type="transmembrane region" description="Helical" evidence="9">
    <location>
        <begin position="292"/>
        <end position="310"/>
    </location>
</feature>
<evidence type="ECO:0000256" key="7">
    <source>
        <dbReference type="PIRSR" id="PIRSR627057-2"/>
    </source>
</evidence>
<keyword evidence="9" id="KW-0812">Transmembrane</keyword>
<evidence type="ECO:0000259" key="10">
    <source>
        <dbReference type="Pfam" id="PF01435"/>
    </source>
</evidence>
<dbReference type="GO" id="GO:0071586">
    <property type="term" value="P:CAAX-box protein processing"/>
    <property type="evidence" value="ECO:0007669"/>
    <property type="project" value="InterPro"/>
</dbReference>
<feature type="transmembrane region" description="Helical" evidence="9">
    <location>
        <begin position="70"/>
        <end position="88"/>
    </location>
</feature>
<organism evidence="12 13">
    <name type="scientific">Candidatus Sulfobium mesophilum</name>
    <dbReference type="NCBI Taxonomy" id="2016548"/>
    <lineage>
        <taxon>Bacteria</taxon>
        <taxon>Pseudomonadati</taxon>
        <taxon>Nitrospirota</taxon>
        <taxon>Nitrospiria</taxon>
        <taxon>Nitrospirales</taxon>
        <taxon>Nitrospiraceae</taxon>
        <taxon>Candidatus Sulfobium</taxon>
    </lineage>
</organism>
<feature type="binding site" evidence="7">
    <location>
        <position position="282"/>
    </location>
    <ligand>
        <name>Zn(2+)</name>
        <dbReference type="ChEBI" id="CHEBI:29105"/>
        <note>catalytic</note>
    </ligand>
</feature>
<feature type="domain" description="CAAX prenyl protease 1 N-terminal" evidence="11">
    <location>
        <begin position="28"/>
        <end position="205"/>
    </location>
</feature>
<dbReference type="CDD" id="cd07343">
    <property type="entry name" value="M48A_Zmpste24p_like"/>
    <property type="match status" value="1"/>
</dbReference>
<dbReference type="FunFam" id="3.30.2010.10:FF:000010">
    <property type="entry name" value="M48 family peptidase"/>
    <property type="match status" value="1"/>
</dbReference>
<feature type="active site" description="Proton donor" evidence="6">
    <location>
        <position position="360"/>
    </location>
</feature>
<dbReference type="Gene3D" id="3.30.2010.10">
    <property type="entry name" value="Metalloproteases ('zincins'), catalytic domain"/>
    <property type="match status" value="1"/>
</dbReference>
<sequence length="415" mass="47934">MMQKYQIIILFFYLLVQTFEYWLKFLNLQYMKKHGMLVPEGFEGYIDEAVLRKTNAYTIETSSLSLVESLFGSIVMIVFLFAGILVFYNRWVDSLGLPSVIKGTVFFLLLTSVNTLLSIPFSLYSTFRIENKYGFNTMTGKLWLTDLLKSLLLSAVLLGIISLGFFSIVQYSPHYWWLFAWGFFFIFSIFLMYISPYVIEPLFNKFTPLEGGELVEEISEMMKKVGIRVSRVFAIDASKRSRHTNAYFTGIGRVKRIVLFDTLIQMMEQGEILAVLAHEAGHWKKKHILKRIVLFELISLAGAYLSFLVIRSNFLADIFNIQGEAFFAELAVLGFIYGIAVFPFTPLMSFFSRRHEDEADRFAIELTSNPESLATSLIKLSKDNLSNLHPHPLYSKFYYSHSPIVERIQRIRGEI</sequence>
<evidence type="ECO:0000313" key="13">
    <source>
        <dbReference type="Proteomes" id="UP000245125"/>
    </source>
</evidence>
<dbReference type="PANTHER" id="PTHR10120">
    <property type="entry name" value="CAAX PRENYL PROTEASE 1"/>
    <property type="match status" value="1"/>
</dbReference>
<proteinExistence type="inferred from homology"/>
<dbReference type="InterPro" id="IPR032456">
    <property type="entry name" value="Peptidase_M48_N"/>
</dbReference>
<evidence type="ECO:0000256" key="4">
    <source>
        <dbReference type="ARBA" id="ARBA00022833"/>
    </source>
</evidence>
<keyword evidence="9" id="KW-1133">Transmembrane helix</keyword>
<feature type="binding site" evidence="7">
    <location>
        <position position="278"/>
    </location>
    <ligand>
        <name>Zn(2+)</name>
        <dbReference type="ChEBI" id="CHEBI:29105"/>
        <note>catalytic</note>
    </ligand>
</feature>
<evidence type="ECO:0000256" key="9">
    <source>
        <dbReference type="SAM" id="Phobius"/>
    </source>
</evidence>
<feature type="active site" evidence="6">
    <location>
        <position position="279"/>
    </location>
</feature>
<feature type="transmembrane region" description="Helical" evidence="9">
    <location>
        <begin position="6"/>
        <end position="23"/>
    </location>
</feature>